<dbReference type="EMBL" id="AWTT01000017">
    <property type="protein sequence ID" value="KIS03526.1"/>
    <property type="molecule type" value="Genomic_DNA"/>
</dbReference>
<evidence type="ECO:0000313" key="2">
    <source>
        <dbReference type="Proteomes" id="UP000032279"/>
    </source>
</evidence>
<proteinExistence type="predicted"/>
<dbReference type="Gene3D" id="2.10.270.10">
    <property type="entry name" value="Cholin Binding"/>
    <property type="match status" value="2"/>
</dbReference>
<comment type="caution">
    <text evidence="1">The sequence shown here is derived from an EMBL/GenBank/DDBJ whole genome shotgun (WGS) entry which is preliminary data.</text>
</comment>
<keyword evidence="2" id="KW-1185">Reference proteome</keyword>
<gene>
    <name evidence="1" type="ORF">WDC_0898</name>
</gene>
<protein>
    <submittedName>
        <fullName evidence="1">Uncharacterized protein</fullName>
    </submittedName>
</protein>
<accession>A0A0D1A9W1</accession>
<name>A0A0D1A9W1_9LACO</name>
<sequence length="209" mass="23880">MRVDNAYTKSSWGDYYLFGADGRIQTGVQKWAGSYYYFDKNTYLKRTNAYLKSQWGSYYLFGSDGRILTGLRKWAGSYYYFDSYSFLKKTNVKINGNTFGNSGAMTNGIVRTSTSTYYVDQHNGKTESYTSYVTGANFAAKEWIASHESGGSYTARNGVCYGRYQLNANYYLNGNYSVVNQEKAADAYVTGRYGSWANAKAFWLKHNWY</sequence>
<dbReference type="AlphaFoldDB" id="A0A0D1A9W1"/>
<evidence type="ECO:0000313" key="1">
    <source>
        <dbReference type="EMBL" id="KIS03526.1"/>
    </source>
</evidence>
<dbReference type="OrthoDB" id="117366at2"/>
<dbReference type="Proteomes" id="UP000032279">
    <property type="component" value="Unassembled WGS sequence"/>
</dbReference>
<dbReference type="RefSeq" id="WP_052497793.1">
    <property type="nucleotide sequence ID" value="NZ_AWTT01000017.1"/>
</dbReference>
<organism evidence="1 2">
    <name type="scientific">Paucilactobacillus wasatchensis</name>
    <dbReference type="NCBI Taxonomy" id="1335616"/>
    <lineage>
        <taxon>Bacteria</taxon>
        <taxon>Bacillati</taxon>
        <taxon>Bacillota</taxon>
        <taxon>Bacilli</taxon>
        <taxon>Lactobacillales</taxon>
        <taxon>Lactobacillaceae</taxon>
        <taxon>Paucilactobacillus</taxon>
    </lineage>
</organism>
<dbReference type="STRING" id="1335616.WDC_0898"/>
<reference evidence="1 2" key="1">
    <citation type="submission" date="2013-08" db="EMBL/GenBank/DDBJ databases">
        <title>Lactobacillus wasatchii sp. WDC04, a late gas producing bacteria isolated from aged chedder cheese.</title>
        <authorList>
            <person name="Oberg C.J."/>
            <person name="Culumber M."/>
            <person name="McMahon D.J."/>
            <person name="Broadbent J.R."/>
            <person name="Oberg T.S."/>
            <person name="Ortaki F."/>
        </authorList>
    </citation>
    <scope>NUCLEOTIDE SEQUENCE [LARGE SCALE GENOMIC DNA]</scope>
    <source>
        <strain evidence="1 2">WDC04</strain>
    </source>
</reference>
<dbReference type="PATRIC" id="fig|1335616.4.peg.898"/>
<dbReference type="SUPFAM" id="SSF69360">
    <property type="entry name" value="Cell wall binding repeat"/>
    <property type="match status" value="1"/>
</dbReference>